<name>A0A6B4JIP0_CLOBO</name>
<accession>A0A6B4JIP0</accession>
<evidence type="ECO:0000313" key="2">
    <source>
        <dbReference type="Proteomes" id="UP000486903"/>
    </source>
</evidence>
<gene>
    <name evidence="1" type="ORF">FDG31_02785</name>
</gene>
<organism evidence="1 2">
    <name type="scientific">Clostridium botulinum</name>
    <dbReference type="NCBI Taxonomy" id="1491"/>
    <lineage>
        <taxon>Bacteria</taxon>
        <taxon>Bacillati</taxon>
        <taxon>Bacillota</taxon>
        <taxon>Clostridia</taxon>
        <taxon>Eubacteriales</taxon>
        <taxon>Clostridiaceae</taxon>
        <taxon>Clostridium</taxon>
    </lineage>
</organism>
<feature type="non-terminal residue" evidence="1">
    <location>
        <position position="1"/>
    </location>
</feature>
<dbReference type="EMBL" id="SXFB01000002">
    <property type="protein sequence ID" value="NFV25099.1"/>
    <property type="molecule type" value="Genomic_DNA"/>
</dbReference>
<evidence type="ECO:0000313" key="1">
    <source>
        <dbReference type="EMBL" id="NFV25099.1"/>
    </source>
</evidence>
<dbReference type="Proteomes" id="UP000486903">
    <property type="component" value="Unassembled WGS sequence"/>
</dbReference>
<comment type="caution">
    <text evidence="1">The sequence shown here is derived from an EMBL/GenBank/DDBJ whole genome shotgun (WGS) entry which is preliminary data.</text>
</comment>
<sequence length="43" mass="4909">LVYLFIFHYNFIRPHGSLNNYTPAEVAGFASNSLDKNSWFSAV</sequence>
<reference evidence="1 2" key="1">
    <citation type="submission" date="2019-04" db="EMBL/GenBank/DDBJ databases">
        <title>Genome sequencing of Clostridium botulinum Groups I-IV and Clostridium butyricum.</title>
        <authorList>
            <person name="Brunt J."/>
            <person name="Van Vliet A.H.M."/>
            <person name="Stringer S.C."/>
            <person name="Carter A.T."/>
            <person name="Peck M.W."/>
        </authorList>
    </citation>
    <scope>NUCLEOTIDE SEQUENCE [LARGE SCALE GENOMIC DNA]</scope>
    <source>
        <strain evidence="1 2">BL81</strain>
    </source>
</reference>
<protein>
    <submittedName>
        <fullName evidence="1">Transposase</fullName>
    </submittedName>
</protein>
<proteinExistence type="predicted"/>
<dbReference type="AlphaFoldDB" id="A0A6B4JIP0"/>